<dbReference type="RefSeq" id="WP_344507515.1">
    <property type="nucleotide sequence ID" value="NZ_BAAAQD010000017.1"/>
</dbReference>
<sequence length="176" mass="18967">MLDFVSAEGGRWHGLLFANQALPSRLTWCFDFRFEDVPDDDDFSPLSLAVEWMPAPTDSWRRMGGLHLTSAAFTDPAEATVYHYIHHRFEAVDLRLGEQDGPSLRAAVSLSGDVDRLGADPVHADATLTFAGLLVALPGVTAPDDALARLAEFTDTTGLVLDPSGATAALRFVPSA</sequence>
<comment type="caution">
    <text evidence="1">The sequence shown here is derived from an EMBL/GenBank/DDBJ whole genome shotgun (WGS) entry which is preliminary data.</text>
</comment>
<dbReference type="Proteomes" id="UP001501470">
    <property type="component" value="Unassembled WGS sequence"/>
</dbReference>
<dbReference type="EMBL" id="BAAAQD010000017">
    <property type="protein sequence ID" value="GAA1543537.1"/>
    <property type="molecule type" value="Genomic_DNA"/>
</dbReference>
<accession>A0ABN2BPN8</accession>
<reference evidence="1 2" key="1">
    <citation type="journal article" date="2019" name="Int. J. Syst. Evol. Microbiol.">
        <title>The Global Catalogue of Microorganisms (GCM) 10K type strain sequencing project: providing services to taxonomists for standard genome sequencing and annotation.</title>
        <authorList>
            <consortium name="The Broad Institute Genomics Platform"/>
            <consortium name="The Broad Institute Genome Sequencing Center for Infectious Disease"/>
            <person name="Wu L."/>
            <person name="Ma J."/>
        </authorList>
    </citation>
    <scope>NUCLEOTIDE SEQUENCE [LARGE SCALE GENOMIC DNA]</scope>
    <source>
        <strain evidence="1 2">JCM 15933</strain>
    </source>
</reference>
<evidence type="ECO:0000313" key="2">
    <source>
        <dbReference type="Proteomes" id="UP001501470"/>
    </source>
</evidence>
<evidence type="ECO:0000313" key="1">
    <source>
        <dbReference type="EMBL" id="GAA1543537.1"/>
    </source>
</evidence>
<gene>
    <name evidence="1" type="ORF">GCM10009827_074020</name>
</gene>
<organism evidence="1 2">
    <name type="scientific">Dactylosporangium maewongense</name>
    <dbReference type="NCBI Taxonomy" id="634393"/>
    <lineage>
        <taxon>Bacteria</taxon>
        <taxon>Bacillati</taxon>
        <taxon>Actinomycetota</taxon>
        <taxon>Actinomycetes</taxon>
        <taxon>Micromonosporales</taxon>
        <taxon>Micromonosporaceae</taxon>
        <taxon>Dactylosporangium</taxon>
    </lineage>
</organism>
<protein>
    <submittedName>
        <fullName evidence="1">Uncharacterized protein</fullName>
    </submittedName>
</protein>
<name>A0ABN2BPN8_9ACTN</name>
<keyword evidence="2" id="KW-1185">Reference proteome</keyword>
<proteinExistence type="predicted"/>